<keyword evidence="7 11" id="KW-0520">NAD</keyword>
<evidence type="ECO:0000256" key="1">
    <source>
        <dbReference type="ARBA" id="ARBA00001911"/>
    </source>
</evidence>
<dbReference type="eggNOG" id="COG0337">
    <property type="taxonomic scope" value="Bacteria"/>
</dbReference>
<evidence type="ECO:0000256" key="5">
    <source>
        <dbReference type="ARBA" id="ARBA00022741"/>
    </source>
</evidence>
<accession>H6Q4F7</accession>
<keyword evidence="11" id="KW-0028">Amino-acid biosynthesis</keyword>
<dbReference type="InterPro" id="IPR056179">
    <property type="entry name" value="DHQS_C"/>
</dbReference>
<feature type="binding site" evidence="11">
    <location>
        <begin position="129"/>
        <end position="130"/>
    </location>
    <ligand>
        <name>NAD(+)</name>
        <dbReference type="ChEBI" id="CHEBI:57540"/>
    </ligand>
</feature>
<dbReference type="InterPro" id="IPR030960">
    <property type="entry name" value="DHQS/DOIS_N"/>
</dbReference>
<dbReference type="STRING" id="1142511.WIGMOR_0169"/>
<dbReference type="HOGENOM" id="CLU_001201_0_2_6"/>
<dbReference type="GO" id="GO:0003856">
    <property type="term" value="F:3-dehydroquinate synthase activity"/>
    <property type="evidence" value="ECO:0007669"/>
    <property type="project" value="UniProtKB-UniRule"/>
</dbReference>
<dbReference type="InterPro" id="IPR016037">
    <property type="entry name" value="DHQ_synth_AroB"/>
</dbReference>
<dbReference type="GO" id="GO:0008652">
    <property type="term" value="P:amino acid biosynthetic process"/>
    <property type="evidence" value="ECO:0007669"/>
    <property type="project" value="UniProtKB-KW"/>
</dbReference>
<dbReference type="EC" id="4.2.3.4" evidence="11 12"/>
<evidence type="ECO:0000256" key="6">
    <source>
        <dbReference type="ARBA" id="ARBA00022833"/>
    </source>
</evidence>
<dbReference type="KEGG" id="wgl:WIGMOR_0169"/>
<feature type="domain" description="3-dehydroquinate synthase C-terminal" evidence="14">
    <location>
        <begin position="181"/>
        <end position="324"/>
    </location>
</feature>
<gene>
    <name evidence="11 15" type="primary">aroB</name>
    <name evidence="15" type="ORF">WIGMOR_0169</name>
</gene>
<dbReference type="CDD" id="cd08195">
    <property type="entry name" value="DHQS"/>
    <property type="match status" value="1"/>
</dbReference>
<comment type="cofactor">
    <cofactor evidence="11">
        <name>Co(2+)</name>
        <dbReference type="ChEBI" id="CHEBI:48828"/>
    </cofactor>
    <cofactor evidence="11">
        <name>Zn(2+)</name>
        <dbReference type="ChEBI" id="CHEBI:29105"/>
    </cofactor>
    <text evidence="11">Binds 1 divalent metal cation per subunit. Can use either Co(2+) or Zn(2+).</text>
</comment>
<evidence type="ECO:0000313" key="15">
    <source>
        <dbReference type="EMBL" id="AFA41017.1"/>
    </source>
</evidence>
<comment type="pathway">
    <text evidence="11">Metabolic intermediate biosynthesis; chorismate biosynthesis; chorismate from D-erythrose 4-phosphate and phosphoenolpyruvate: step 2/7.</text>
</comment>
<name>H6Q4F7_WIGGL</name>
<dbReference type="EMBL" id="CP003315">
    <property type="protein sequence ID" value="AFA41017.1"/>
    <property type="molecule type" value="Genomic_DNA"/>
</dbReference>
<dbReference type="FunFam" id="3.40.50.1970:FF:000007">
    <property type="entry name" value="Pentafunctional AROM polypeptide"/>
    <property type="match status" value="1"/>
</dbReference>
<dbReference type="GO" id="GO:0009073">
    <property type="term" value="P:aromatic amino acid family biosynthetic process"/>
    <property type="evidence" value="ECO:0007669"/>
    <property type="project" value="UniProtKB-KW"/>
</dbReference>
<dbReference type="HAMAP" id="MF_00110">
    <property type="entry name" value="DHQ_synthase"/>
    <property type="match status" value="1"/>
</dbReference>
<dbReference type="Proteomes" id="UP000009061">
    <property type="component" value="Chromosome"/>
</dbReference>
<feature type="binding site" evidence="11">
    <location>
        <position position="184"/>
    </location>
    <ligand>
        <name>Zn(2+)</name>
        <dbReference type="ChEBI" id="CHEBI:29105"/>
    </ligand>
</feature>
<keyword evidence="10 11" id="KW-0170">Cobalt</keyword>
<comment type="cofactor">
    <cofactor evidence="2">
        <name>Zn(2+)</name>
        <dbReference type="ChEBI" id="CHEBI:29105"/>
    </cofactor>
</comment>
<dbReference type="InterPro" id="IPR030963">
    <property type="entry name" value="DHQ_synth_fam"/>
</dbReference>
<dbReference type="PANTHER" id="PTHR43622:SF1">
    <property type="entry name" value="3-DEHYDROQUINATE SYNTHASE"/>
    <property type="match status" value="1"/>
</dbReference>
<dbReference type="GO" id="GO:0046872">
    <property type="term" value="F:metal ion binding"/>
    <property type="evidence" value="ECO:0007669"/>
    <property type="project" value="UniProtKB-KW"/>
</dbReference>
<dbReference type="GO" id="GO:0009423">
    <property type="term" value="P:chorismate biosynthetic process"/>
    <property type="evidence" value="ECO:0007669"/>
    <property type="project" value="UniProtKB-UniRule"/>
</dbReference>
<keyword evidence="8 11" id="KW-0057">Aromatic amino acid biosynthesis</keyword>
<keyword evidence="5 11" id="KW-0547">Nucleotide-binding</keyword>
<feature type="binding site" evidence="11">
    <location>
        <begin position="105"/>
        <end position="109"/>
    </location>
    <ligand>
        <name>NAD(+)</name>
        <dbReference type="ChEBI" id="CHEBI:57540"/>
    </ligand>
</feature>
<dbReference type="Gene3D" id="1.20.1090.10">
    <property type="entry name" value="Dehydroquinate synthase-like - alpha domain"/>
    <property type="match status" value="1"/>
</dbReference>
<comment type="function">
    <text evidence="3 11">Catalyzes the conversion of 3-deoxy-D-arabino-heptulosonate 7-phosphate (DAHP) to dehydroquinate (DHQ).</text>
</comment>
<dbReference type="Gene3D" id="3.40.50.1970">
    <property type="match status" value="1"/>
</dbReference>
<dbReference type="GO" id="GO:0005737">
    <property type="term" value="C:cytoplasm"/>
    <property type="evidence" value="ECO:0007669"/>
    <property type="project" value="UniProtKB-SubCell"/>
</dbReference>
<evidence type="ECO:0000259" key="13">
    <source>
        <dbReference type="Pfam" id="PF01761"/>
    </source>
</evidence>
<dbReference type="GO" id="GO:0000166">
    <property type="term" value="F:nucleotide binding"/>
    <property type="evidence" value="ECO:0007669"/>
    <property type="project" value="UniProtKB-KW"/>
</dbReference>
<feature type="binding site" evidence="11">
    <location>
        <position position="142"/>
    </location>
    <ligand>
        <name>NAD(+)</name>
        <dbReference type="ChEBI" id="CHEBI:57540"/>
    </ligand>
</feature>
<dbReference type="PANTHER" id="PTHR43622">
    <property type="entry name" value="3-DEHYDROQUINATE SYNTHASE"/>
    <property type="match status" value="1"/>
</dbReference>
<reference evidence="15 16" key="1">
    <citation type="journal article" date="2012" name="MBio">
        <title>Insight into the transmission biology and species-specific functional capabilities of tsetse (Diptera: glossinidae) obligate symbiont wigglesworthia.</title>
        <authorList>
            <person name="Rio R.V."/>
            <person name="Symula R.E."/>
            <person name="Wang J."/>
            <person name="Lohs C."/>
            <person name="Wu Y.N."/>
            <person name="Snyder A.K."/>
            <person name="Bjornson R.D."/>
            <person name="Oshima K."/>
            <person name="Biehl B.S."/>
            <person name="Perna N.T."/>
            <person name="Hattori M."/>
            <person name="Aksoy S."/>
        </authorList>
    </citation>
    <scope>NUCLEOTIDE SEQUENCE [LARGE SCALE GENOMIC DNA]</scope>
    <source>
        <strain evidence="15">WGM</strain>
    </source>
</reference>
<comment type="similarity">
    <text evidence="11">Belongs to the sugar phosphate cyclases superfamily. Dehydroquinate synthase family.</text>
</comment>
<comment type="catalytic activity">
    <reaction evidence="11">
        <text>7-phospho-2-dehydro-3-deoxy-D-arabino-heptonate = 3-dehydroquinate + phosphate</text>
        <dbReference type="Rhea" id="RHEA:21968"/>
        <dbReference type="ChEBI" id="CHEBI:32364"/>
        <dbReference type="ChEBI" id="CHEBI:43474"/>
        <dbReference type="ChEBI" id="CHEBI:58394"/>
        <dbReference type="EC" id="4.2.3.4"/>
    </reaction>
</comment>
<feature type="binding site" evidence="11">
    <location>
        <position position="264"/>
    </location>
    <ligand>
        <name>Zn(2+)</name>
        <dbReference type="ChEBI" id="CHEBI:29105"/>
    </ligand>
</feature>
<evidence type="ECO:0000256" key="10">
    <source>
        <dbReference type="ARBA" id="ARBA00023285"/>
    </source>
</evidence>
<dbReference type="OrthoDB" id="9806583at2"/>
<dbReference type="SUPFAM" id="SSF56796">
    <property type="entry name" value="Dehydroquinate synthase-like"/>
    <property type="match status" value="1"/>
</dbReference>
<evidence type="ECO:0000256" key="2">
    <source>
        <dbReference type="ARBA" id="ARBA00001947"/>
    </source>
</evidence>
<keyword evidence="16" id="KW-1185">Reference proteome</keyword>
<evidence type="ECO:0000256" key="8">
    <source>
        <dbReference type="ARBA" id="ARBA00023141"/>
    </source>
</evidence>
<dbReference type="UniPathway" id="UPA00053">
    <property type="reaction ID" value="UER00085"/>
</dbReference>
<sequence>MKKISILSQRNNYSIVISKNLFKKKSFFYPLIYTRNIVVITDTNIARLYLKKIKSFFLKLCFKYQHIILSSGEHKKSFNTVKKIISILLKHQCNRNTILIAIGGGVIGDLSGFVASIYQRGIPIIQIPTTLLSQVDSSIGGKTGINHLFGKNMIGSFYHPIAVGIDPTFLYTLPKKEIFSGLSEVIKYGITLNLKFFYWLEKNIKKIINLETKTLQNCIYKCCKLKSEIISKDIYDLKTRMILNFGHTYGHAIENFVGYGNWSHGQAISAGMMISIYLSKYFSNIDNFTIKRIQNILIKAKLPIHGPKNMSPEDYINLIKYDKKQNDIDSGFTEIIIRSIGKSTIKKNIETSFIRSAIQQCHIQN</sequence>
<evidence type="ECO:0000313" key="16">
    <source>
        <dbReference type="Proteomes" id="UP000009061"/>
    </source>
</evidence>
<evidence type="ECO:0000256" key="11">
    <source>
        <dbReference type="HAMAP-Rule" id="MF_00110"/>
    </source>
</evidence>
<dbReference type="AlphaFoldDB" id="H6Q4F7"/>
<feature type="binding site" evidence="11">
    <location>
        <position position="151"/>
    </location>
    <ligand>
        <name>NAD(+)</name>
        <dbReference type="ChEBI" id="CHEBI:57540"/>
    </ligand>
</feature>
<dbReference type="NCBIfam" id="TIGR01357">
    <property type="entry name" value="aroB"/>
    <property type="match status" value="1"/>
</dbReference>
<keyword evidence="4 11" id="KW-0479">Metal-binding</keyword>
<feature type="binding site" evidence="11">
    <location>
        <position position="247"/>
    </location>
    <ligand>
        <name>Zn(2+)</name>
        <dbReference type="ChEBI" id="CHEBI:29105"/>
    </ligand>
</feature>
<keyword evidence="11" id="KW-0963">Cytoplasm</keyword>
<evidence type="ECO:0000256" key="3">
    <source>
        <dbReference type="ARBA" id="ARBA00003485"/>
    </source>
</evidence>
<feature type="binding site" evidence="11">
    <location>
        <begin position="71"/>
        <end position="76"/>
    </location>
    <ligand>
        <name>NAD(+)</name>
        <dbReference type="ChEBI" id="CHEBI:57540"/>
    </ligand>
</feature>
<evidence type="ECO:0000256" key="7">
    <source>
        <dbReference type="ARBA" id="ARBA00023027"/>
    </source>
</evidence>
<comment type="subcellular location">
    <subcellularLocation>
        <location evidence="11">Cytoplasm</location>
    </subcellularLocation>
</comment>
<keyword evidence="9 11" id="KW-0456">Lyase</keyword>
<feature type="domain" description="3-dehydroquinate synthase N-terminal" evidence="13">
    <location>
        <begin position="67"/>
        <end position="178"/>
    </location>
</feature>
<organism evidence="15 16">
    <name type="scientific">Wigglesworthia glossinidia endosymbiont of Glossina morsitans morsitans</name>
    <name type="common">Yale colony</name>
    <dbReference type="NCBI Taxonomy" id="1142511"/>
    <lineage>
        <taxon>Bacteria</taxon>
        <taxon>Pseudomonadati</taxon>
        <taxon>Pseudomonadota</taxon>
        <taxon>Gammaproteobacteria</taxon>
        <taxon>Enterobacterales</taxon>
        <taxon>Erwiniaceae</taxon>
        <taxon>Wigglesworthia</taxon>
    </lineage>
</organism>
<dbReference type="Pfam" id="PF24621">
    <property type="entry name" value="DHQS_C"/>
    <property type="match status" value="1"/>
</dbReference>
<evidence type="ECO:0000256" key="4">
    <source>
        <dbReference type="ARBA" id="ARBA00022723"/>
    </source>
</evidence>
<dbReference type="InterPro" id="IPR050071">
    <property type="entry name" value="Dehydroquinate_synthase"/>
</dbReference>
<dbReference type="Pfam" id="PF01761">
    <property type="entry name" value="DHQ_synthase"/>
    <property type="match status" value="1"/>
</dbReference>
<evidence type="ECO:0000256" key="12">
    <source>
        <dbReference type="NCBIfam" id="TIGR01357"/>
    </source>
</evidence>
<dbReference type="RefSeq" id="WP_014353956.1">
    <property type="nucleotide sequence ID" value="NC_016893.1"/>
</dbReference>
<feature type="binding site" evidence="11">
    <location>
        <begin position="169"/>
        <end position="172"/>
    </location>
    <ligand>
        <name>NAD(+)</name>
        <dbReference type="ChEBI" id="CHEBI:57540"/>
    </ligand>
</feature>
<proteinExistence type="inferred from homology"/>
<comment type="cofactor">
    <cofactor evidence="1 11">
        <name>NAD(+)</name>
        <dbReference type="ChEBI" id="CHEBI:57540"/>
    </cofactor>
</comment>
<evidence type="ECO:0000259" key="14">
    <source>
        <dbReference type="Pfam" id="PF24621"/>
    </source>
</evidence>
<evidence type="ECO:0000256" key="9">
    <source>
        <dbReference type="ARBA" id="ARBA00023239"/>
    </source>
</evidence>
<protein>
    <recommendedName>
        <fullName evidence="11 12">3-dehydroquinate synthase</fullName>
        <shortName evidence="11">DHQS</shortName>
        <ecNumber evidence="11 12">4.2.3.4</ecNumber>
    </recommendedName>
</protein>
<keyword evidence="6 11" id="KW-0862">Zinc</keyword>
<dbReference type="PIRSF" id="PIRSF001455">
    <property type="entry name" value="DHQ_synth"/>
    <property type="match status" value="1"/>
</dbReference>